<protein>
    <recommendedName>
        <fullName evidence="1">RAP domain-containing protein</fullName>
    </recommendedName>
</protein>
<proteinExistence type="predicted"/>
<name>A0A024VHD8_PLAFA</name>
<gene>
    <name evidence="2" type="ORF">PFFCH_05257</name>
</gene>
<evidence type="ECO:0000259" key="1">
    <source>
        <dbReference type="PROSITE" id="PS51286"/>
    </source>
</evidence>
<reference evidence="2 3" key="2">
    <citation type="submission" date="2013-02" db="EMBL/GenBank/DDBJ databases">
        <title>The Genome Sequence of Plasmodium falciparum FCH/4.</title>
        <authorList>
            <consortium name="The Broad Institute Genome Sequencing Platform"/>
            <consortium name="The Broad Institute Genome Sequencing Center for Infectious Disease"/>
            <person name="Neafsey D."/>
            <person name="Cheeseman I."/>
            <person name="Volkman S."/>
            <person name="Adams J."/>
            <person name="Walker B."/>
            <person name="Young S.K."/>
            <person name="Zeng Q."/>
            <person name="Gargeya S."/>
            <person name="Fitzgerald M."/>
            <person name="Haas B."/>
            <person name="Abouelleil A."/>
            <person name="Alvarado L."/>
            <person name="Arachchi H.M."/>
            <person name="Berlin A.M."/>
            <person name="Chapman S.B."/>
            <person name="Dewar J."/>
            <person name="Goldberg J."/>
            <person name="Griggs A."/>
            <person name="Gujja S."/>
            <person name="Hansen M."/>
            <person name="Howarth C."/>
            <person name="Imamovic A."/>
            <person name="Larimer J."/>
            <person name="McCowan C."/>
            <person name="Murphy C."/>
            <person name="Neiman D."/>
            <person name="Pearson M."/>
            <person name="Priest M."/>
            <person name="Roberts A."/>
            <person name="Saif S."/>
            <person name="Shea T."/>
            <person name="Sisk P."/>
            <person name="Sykes S."/>
            <person name="Wortman J."/>
            <person name="Nusbaum C."/>
            <person name="Birren B."/>
        </authorList>
    </citation>
    <scope>NUCLEOTIDE SEQUENCE [LARGE SCALE GENOMIC DNA]</scope>
    <source>
        <strain evidence="2 3">FCH/4</strain>
    </source>
</reference>
<evidence type="ECO:0000313" key="3">
    <source>
        <dbReference type="Proteomes" id="UP000030656"/>
    </source>
</evidence>
<accession>A0A024VHD8</accession>
<dbReference type="PROSITE" id="PS51286">
    <property type="entry name" value="RAP"/>
    <property type="match status" value="1"/>
</dbReference>
<dbReference type="EMBL" id="KI928069">
    <property type="protein sequence ID" value="ETW27326.1"/>
    <property type="molecule type" value="Genomic_DNA"/>
</dbReference>
<sequence>MFMKRYKILIKNVNTFKWKSYEVKRISSIILNSKKSKPFNIDYIEKVKKKNGLKDGCNKVFLKNKYNGEKYERDKNITRWCDKLNEYAKNKEYDVYENGLNSCSCIAENSIEISQLINVISKNKIINNNIMLIYIKLIDKCLKIFSNIPMRSVSLILNSMVKLNYYHTNFIDLFFKNINNIIDKSNPIDLSILYHFYVNCSGDYFEYINDNKNDIYLNLFLNKILNDISLLQIQAISCILRCNKKIIKRKNWEHAYFKYDGVLEENYLNVQVNEKNKTMDYNKGYEEKEIEKKRIEEGTYKRGIIYDDEKTYYNMLSIKKEKSEELDNNINFFECDNIKLIKKVNNILKEHVYFKISSGNIQQLCNILEDLEYFNLIDDDYNFYYDILNMLKNSCNLFELKNIDYINILNIIKTRNMKYNNFLPISNFSFLFDKIKDLDFDFFTCDHLCELIKILCYFKKCYHLNMCMYKLEACLEKKNFDDIYSTSTLIYLLYDFSQINRNDMIIHSLCKKLYISIINKINKSCDDEKVNDFKYVETGKNIKTTDKKNAMYKTEFNICIKEYILLLKSMDKLLDKRIITPLCIDEKKLNSFFLDITYKINENPSKNSFKCRYKNNDYYDYEMCLYLYQILLLGKLKSRNYVLFLSCLYNVLTLSIHFNIKDVVLCLKILHHCTHFITKDRYLIFENTLNYFSHLILSNNVILLERKNILMNNIKNNFIKINKNNMNYVEENCNDNIDILNNLYKNINRIIDDNNYMYINKTKANHYLNGSIMTKSNNDEIYTMCSNFDYTKIACIDCCNILYYLKKLNYVNKDLINIILKNVYINISSLKKQKYILRMVNGLSIIKNIDKEFKDFNCIVKKMMFHFFFIQQEHNNNMSQNIRLEESIKLFYLLSKLDMSKKYKNDLITKYMLVRLENILEKKKTTINNIILLLYGIKNMYPYRYISLISYVLHCIDDYQTRINNINRDTMNSDNIYSDNMNSDNMNSDNIYSDNMNSDNINSDHINNYHINNYHTNEDDVLCSVSFLKSYFSSIPHFIDSWIDNTCSKINQVYIRISQKLFQNFYEHIFLENKMKNEDMICMLIDYINLSLPYIPYIEKYLDVIHYVIDMHKVVINKDEFITFLLNWKIYIIYRINNNNNDYGDNEETQKLVYKIDECLNMLCKNDNSYNYNDFISLNKSLEKGNKKNDTHNNDDENVSLNKKSVYDFSFNKKKIIFLDTDEDNEKDIICKEYNYIDINKLYENNFNRKINNNINQNKKLQFCIQKEDNEKNKIFKNIIINNNNNNNNKNKNILNEFEIILNKYSYCQNNQNDKIEILKNVKLYSFHIKFIDKKKKIIFEFLDEDAYFKEPDNSSIDLLPSVNLKLTLLKKLNFKIITIPFYEWNKCYGRLEKLVKIQSHLEEISYPWNIYGGMSYYFSSENNSTILQMAYAYDEEELHMGNSLGNLILCSKNLNLIEKKLNENNIEVIKNDKGEILVKDLDGYNVYLKDK</sequence>
<dbReference type="InterPro" id="IPR013584">
    <property type="entry name" value="RAP"/>
</dbReference>
<dbReference type="Proteomes" id="UP000030656">
    <property type="component" value="Unassembled WGS sequence"/>
</dbReference>
<reference evidence="2 3" key="1">
    <citation type="submission" date="2013-02" db="EMBL/GenBank/DDBJ databases">
        <title>The Genome Annotation of Plasmodium falciparum FCH/4.</title>
        <authorList>
            <consortium name="The Broad Institute Genome Sequencing Platform"/>
            <consortium name="The Broad Institute Genome Sequencing Center for Infectious Disease"/>
            <person name="Neafsey D."/>
            <person name="Hoffman S."/>
            <person name="Volkman S."/>
            <person name="Rosenthal P."/>
            <person name="Walker B."/>
            <person name="Young S.K."/>
            <person name="Zeng Q."/>
            <person name="Gargeya S."/>
            <person name="Fitzgerald M."/>
            <person name="Haas B."/>
            <person name="Abouelleil A."/>
            <person name="Allen A.W."/>
            <person name="Alvarado L."/>
            <person name="Arachchi H.M."/>
            <person name="Berlin A.M."/>
            <person name="Chapman S.B."/>
            <person name="Gainer-Dewar J."/>
            <person name="Goldberg J."/>
            <person name="Griggs A."/>
            <person name="Gujja S."/>
            <person name="Hansen M."/>
            <person name="Howarth C."/>
            <person name="Imamovic A."/>
            <person name="Ireland A."/>
            <person name="Larimer J."/>
            <person name="McCowan C."/>
            <person name="Murphy C."/>
            <person name="Pearson M."/>
            <person name="Poon T.W."/>
            <person name="Priest M."/>
            <person name="Roberts A."/>
            <person name="Saif S."/>
            <person name="Shea T."/>
            <person name="Sisk P."/>
            <person name="Sykes S."/>
            <person name="Wortman J."/>
            <person name="Nusbaum C."/>
            <person name="Birren B."/>
        </authorList>
    </citation>
    <scope>NUCLEOTIDE SEQUENCE [LARGE SCALE GENOMIC DNA]</scope>
    <source>
        <strain evidence="2 3">FCH/4</strain>
    </source>
</reference>
<dbReference type="Pfam" id="PF08373">
    <property type="entry name" value="RAP"/>
    <property type="match status" value="1"/>
</dbReference>
<evidence type="ECO:0000313" key="2">
    <source>
        <dbReference type="EMBL" id="ETW27326.1"/>
    </source>
</evidence>
<feature type="domain" description="RAP" evidence="1">
    <location>
        <begin position="1338"/>
        <end position="1400"/>
    </location>
</feature>
<dbReference type="SMART" id="SM00952">
    <property type="entry name" value="RAP"/>
    <property type="match status" value="1"/>
</dbReference>
<dbReference type="OrthoDB" id="392432at2759"/>
<organism evidence="2 3">
    <name type="scientific">Plasmodium falciparum FCH/4</name>
    <dbReference type="NCBI Taxonomy" id="1036724"/>
    <lineage>
        <taxon>Eukaryota</taxon>
        <taxon>Sar</taxon>
        <taxon>Alveolata</taxon>
        <taxon>Apicomplexa</taxon>
        <taxon>Aconoidasida</taxon>
        <taxon>Haemosporida</taxon>
        <taxon>Plasmodiidae</taxon>
        <taxon>Plasmodium</taxon>
        <taxon>Plasmodium (Laverania)</taxon>
    </lineage>
</organism>